<keyword evidence="10" id="KW-0539">Nucleus</keyword>
<dbReference type="InterPro" id="IPR027417">
    <property type="entry name" value="P-loop_NTPase"/>
</dbReference>
<dbReference type="AlphaFoldDB" id="A0A7R8CI48"/>
<feature type="compositionally biased region" description="Acidic residues" evidence="13">
    <location>
        <begin position="13"/>
        <end position="26"/>
    </location>
</feature>
<dbReference type="Gene3D" id="3.40.50.300">
    <property type="entry name" value="P-loop containing nucleotide triphosphate hydrolases"/>
    <property type="match status" value="2"/>
</dbReference>
<evidence type="ECO:0000256" key="13">
    <source>
        <dbReference type="SAM" id="MobiDB-lite"/>
    </source>
</evidence>
<dbReference type="GO" id="GO:0003724">
    <property type="term" value="F:RNA helicase activity"/>
    <property type="evidence" value="ECO:0007669"/>
    <property type="project" value="UniProtKB-EC"/>
</dbReference>
<dbReference type="InterPro" id="IPR011545">
    <property type="entry name" value="DEAD/DEAH_box_helicase_dom"/>
</dbReference>
<dbReference type="InterPro" id="IPR014001">
    <property type="entry name" value="Helicase_ATP-bd"/>
</dbReference>
<dbReference type="SUPFAM" id="SSF52540">
    <property type="entry name" value="P-loop containing nucleoside triphosphate hydrolases"/>
    <property type="match status" value="2"/>
</dbReference>
<evidence type="ECO:0000256" key="6">
    <source>
        <dbReference type="ARBA" id="ARBA00022741"/>
    </source>
</evidence>
<dbReference type="Pfam" id="PF00271">
    <property type="entry name" value="Helicase_C"/>
    <property type="match status" value="1"/>
</dbReference>
<dbReference type="OrthoDB" id="196131at2759"/>
<dbReference type="GO" id="GO:0016787">
    <property type="term" value="F:hydrolase activity"/>
    <property type="evidence" value="ECO:0007669"/>
    <property type="project" value="UniProtKB-KW"/>
</dbReference>
<keyword evidence="9 12" id="KW-0067">ATP-binding</keyword>
<keyword evidence="7 12" id="KW-0378">Hydrolase</keyword>
<dbReference type="SMART" id="SM00487">
    <property type="entry name" value="DEXDc"/>
    <property type="match status" value="1"/>
</dbReference>
<dbReference type="GO" id="GO:0005524">
    <property type="term" value="F:ATP binding"/>
    <property type="evidence" value="ECO:0007669"/>
    <property type="project" value="UniProtKB-KW"/>
</dbReference>
<evidence type="ECO:0000256" key="2">
    <source>
        <dbReference type="ARBA" id="ARBA00009334"/>
    </source>
</evidence>
<dbReference type="CDD" id="cd00268">
    <property type="entry name" value="DEADc"/>
    <property type="match status" value="1"/>
</dbReference>
<evidence type="ECO:0000256" key="11">
    <source>
        <dbReference type="ARBA" id="ARBA00037449"/>
    </source>
</evidence>
<feature type="region of interest" description="Disordered" evidence="13">
    <location>
        <begin position="1"/>
        <end position="111"/>
    </location>
</feature>
<evidence type="ECO:0000256" key="8">
    <source>
        <dbReference type="ARBA" id="ARBA00022806"/>
    </source>
</evidence>
<evidence type="ECO:0000256" key="12">
    <source>
        <dbReference type="RuleBase" id="RU000492"/>
    </source>
</evidence>
<dbReference type="Proteomes" id="UP000675881">
    <property type="component" value="Chromosome 13"/>
</dbReference>
<protein>
    <recommendedName>
        <fullName evidence="3">RNA helicase</fullName>
        <ecNumber evidence="3">3.6.4.13</ecNumber>
    </recommendedName>
</protein>
<proteinExistence type="inferred from homology"/>
<dbReference type="EMBL" id="HG994592">
    <property type="protein sequence ID" value="CAF2829213.1"/>
    <property type="molecule type" value="Genomic_DNA"/>
</dbReference>
<keyword evidence="15" id="KW-1185">Reference proteome</keyword>
<gene>
    <name evidence="14" type="ORF">LSAA_4440</name>
</gene>
<sequence>MKKINKNKKTLEESEAMEVMEQEDPQLDNLSKKKKKKKKKNQEKKEVDANEPMIEFEPEEKEAIKDTEQQESDHGEESQKKKKKKKKNKRKIDEEEEEMDSDSTSIKKTKLSREDGDEIFKKCFYDGKGDSKLSSSEIKDYFKKHSIHVYGQGSESIVPVLSFDDMSSLGKKCLKCCKSFKAPTPIQSMTWPVVASGRDVIGIAETGSGKTLAFSVPALAHISERKQRPVKGVNSMPIMLIVAPTRESLQCSLKSFWRVLEKKSGKALSLGVEILVATPGRLLDLAEEGCVDLSGVSYVVLDEADRMLDQGFEQDIRRILGQTHKERQTCLFSATWPDSIRKLAHEFLKSPIKVTIGSEDLAAGKTVTQIVEVVDERSRDGKRIDSGTHSNMSGTALLFMGITTDVAARGLDIPDVEYVLNYSFPLTIEDYVHRIGRTGRAGKSGIAHTFFHLGDKARAGELVNVLKESNQDVPPEMYKFDLSVKRKEHKLYGSFGPKDYDEELANKKATRIRKVHNVLSSIHPRHTFNPLIQSRIMSKTSNSAPNSARQINGHRNARRKVPLISFF</sequence>
<accession>A0A7R8CI48</accession>
<evidence type="ECO:0000256" key="1">
    <source>
        <dbReference type="ARBA" id="ARBA00004604"/>
    </source>
</evidence>
<dbReference type="InterPro" id="IPR000629">
    <property type="entry name" value="RNA-helicase_DEAD-box_CS"/>
</dbReference>
<comment type="subcellular location">
    <subcellularLocation>
        <location evidence="1">Nucleus</location>
        <location evidence="1">Nucleolus</location>
    </subcellularLocation>
</comment>
<evidence type="ECO:0000313" key="15">
    <source>
        <dbReference type="Proteomes" id="UP000675881"/>
    </source>
</evidence>
<evidence type="ECO:0000256" key="4">
    <source>
        <dbReference type="ARBA" id="ARBA00022517"/>
    </source>
</evidence>
<keyword evidence="4" id="KW-0690">Ribosome biogenesis</keyword>
<dbReference type="InterPro" id="IPR044742">
    <property type="entry name" value="DEAD/DEAH_RhlB"/>
</dbReference>
<feature type="compositionally biased region" description="Basic residues" evidence="13">
    <location>
        <begin position="32"/>
        <end position="42"/>
    </location>
</feature>
<evidence type="ECO:0000256" key="9">
    <source>
        <dbReference type="ARBA" id="ARBA00022840"/>
    </source>
</evidence>
<dbReference type="CDD" id="cd18787">
    <property type="entry name" value="SF2_C_DEAD"/>
    <property type="match status" value="1"/>
</dbReference>
<dbReference type="EC" id="3.6.4.13" evidence="3"/>
<keyword evidence="8 12" id="KW-0347">Helicase</keyword>
<dbReference type="PROSITE" id="PS51192">
    <property type="entry name" value="HELICASE_ATP_BIND_1"/>
    <property type="match status" value="1"/>
</dbReference>
<dbReference type="Pfam" id="PF00270">
    <property type="entry name" value="DEAD"/>
    <property type="match status" value="1"/>
</dbReference>
<dbReference type="InterPro" id="IPR001650">
    <property type="entry name" value="Helicase_C-like"/>
</dbReference>
<keyword evidence="5" id="KW-0698">rRNA processing</keyword>
<dbReference type="SMART" id="SM00490">
    <property type="entry name" value="HELICc"/>
    <property type="match status" value="1"/>
</dbReference>
<evidence type="ECO:0000256" key="7">
    <source>
        <dbReference type="ARBA" id="ARBA00022801"/>
    </source>
</evidence>
<evidence type="ECO:0000313" key="14">
    <source>
        <dbReference type="EMBL" id="CAF2829213.1"/>
    </source>
</evidence>
<reference evidence="14" key="1">
    <citation type="submission" date="2021-02" db="EMBL/GenBank/DDBJ databases">
        <authorList>
            <person name="Bekaert M."/>
        </authorList>
    </citation>
    <scope>NUCLEOTIDE SEQUENCE</scope>
    <source>
        <strain evidence="14">IoA-00</strain>
    </source>
</reference>
<keyword evidence="6 12" id="KW-0547">Nucleotide-binding</keyword>
<comment type="function">
    <text evidence="11">ATP-dependent RNA helicase required for 60S ribosomal subunit synthesis. Involved in efficient pre-rRNA processing, predominantly at site A3, which is necessary for the normal formation of 25S and 5.8S rRNAs.</text>
</comment>
<comment type="similarity">
    <text evidence="2">Belongs to the DEAD box helicase family. DDX5/DBP2 subfamily.</text>
</comment>
<evidence type="ECO:0000256" key="5">
    <source>
        <dbReference type="ARBA" id="ARBA00022552"/>
    </source>
</evidence>
<evidence type="ECO:0000256" key="10">
    <source>
        <dbReference type="ARBA" id="ARBA00023242"/>
    </source>
</evidence>
<name>A0A7R8CI48_LEPSM</name>
<dbReference type="GO" id="GO:0003676">
    <property type="term" value="F:nucleic acid binding"/>
    <property type="evidence" value="ECO:0007669"/>
    <property type="project" value="InterPro"/>
</dbReference>
<evidence type="ECO:0000256" key="3">
    <source>
        <dbReference type="ARBA" id="ARBA00012552"/>
    </source>
</evidence>
<feature type="compositionally biased region" description="Basic residues" evidence="13">
    <location>
        <begin position="80"/>
        <end position="90"/>
    </location>
</feature>
<dbReference type="PANTHER" id="PTHR47958">
    <property type="entry name" value="ATP-DEPENDENT RNA HELICASE DBP3"/>
    <property type="match status" value="1"/>
</dbReference>
<organism evidence="14 15">
    <name type="scientific">Lepeophtheirus salmonis</name>
    <name type="common">Salmon louse</name>
    <name type="synonym">Caligus salmonis</name>
    <dbReference type="NCBI Taxonomy" id="72036"/>
    <lineage>
        <taxon>Eukaryota</taxon>
        <taxon>Metazoa</taxon>
        <taxon>Ecdysozoa</taxon>
        <taxon>Arthropoda</taxon>
        <taxon>Crustacea</taxon>
        <taxon>Multicrustacea</taxon>
        <taxon>Hexanauplia</taxon>
        <taxon>Copepoda</taxon>
        <taxon>Siphonostomatoida</taxon>
        <taxon>Caligidae</taxon>
        <taxon>Lepeophtheirus</taxon>
    </lineage>
</organism>
<dbReference type="PROSITE" id="PS00039">
    <property type="entry name" value="DEAD_ATP_HELICASE"/>
    <property type="match status" value="1"/>
</dbReference>
<dbReference type="PROSITE" id="PS51194">
    <property type="entry name" value="HELICASE_CTER"/>
    <property type="match status" value="1"/>
</dbReference>
<feature type="compositionally biased region" description="Basic and acidic residues" evidence="13">
    <location>
        <begin position="61"/>
        <end position="79"/>
    </location>
</feature>